<dbReference type="EMBL" id="DVMW01000031">
    <property type="protein sequence ID" value="HIU35981.1"/>
    <property type="molecule type" value="Genomic_DNA"/>
</dbReference>
<dbReference type="GO" id="GO:0005886">
    <property type="term" value="C:plasma membrane"/>
    <property type="evidence" value="ECO:0007669"/>
    <property type="project" value="TreeGrafter"/>
</dbReference>
<name>A0A9D1LEM0_9FIRM</name>
<reference evidence="9" key="2">
    <citation type="journal article" date="2021" name="PeerJ">
        <title>Extensive microbial diversity within the chicken gut microbiome revealed by metagenomics and culture.</title>
        <authorList>
            <person name="Gilroy R."/>
            <person name="Ravi A."/>
            <person name="Getino M."/>
            <person name="Pursley I."/>
            <person name="Horton D.L."/>
            <person name="Alikhan N.F."/>
            <person name="Baker D."/>
            <person name="Gharbi K."/>
            <person name="Hall N."/>
            <person name="Watson M."/>
            <person name="Adriaenssens E.M."/>
            <person name="Foster-Nyarko E."/>
            <person name="Jarju S."/>
            <person name="Secka A."/>
            <person name="Antonio M."/>
            <person name="Oren A."/>
            <person name="Chaudhuri R.R."/>
            <person name="La Ragione R."/>
            <person name="Hildebrand F."/>
            <person name="Pallen M.J."/>
        </authorList>
    </citation>
    <scope>NUCLEOTIDE SEQUENCE</scope>
    <source>
        <strain evidence="9">ChiGjej1B1-19959</strain>
    </source>
</reference>
<feature type="compositionally biased region" description="Basic and acidic residues" evidence="7">
    <location>
        <begin position="348"/>
        <end position="358"/>
    </location>
</feature>
<dbReference type="Proteomes" id="UP000824071">
    <property type="component" value="Unassembled WGS sequence"/>
</dbReference>
<dbReference type="InterPro" id="IPR003667">
    <property type="entry name" value="NqrDE/RnfAE"/>
</dbReference>
<dbReference type="AlphaFoldDB" id="A0A9D1LEM0"/>
<keyword evidence="2" id="KW-0813">Transport</keyword>
<feature type="transmembrane region" description="Helical" evidence="8">
    <location>
        <begin position="21"/>
        <end position="37"/>
    </location>
</feature>
<dbReference type="Pfam" id="PF02508">
    <property type="entry name" value="Rnf-Nqr"/>
    <property type="match status" value="1"/>
</dbReference>
<feature type="compositionally biased region" description="Basic residues" evidence="7">
    <location>
        <begin position="258"/>
        <end position="270"/>
    </location>
</feature>
<keyword evidence="3 8" id="KW-0812">Transmembrane</keyword>
<evidence type="ECO:0000256" key="6">
    <source>
        <dbReference type="ARBA" id="ARBA00023136"/>
    </source>
</evidence>
<comment type="caution">
    <text evidence="9">The sequence shown here is derived from an EMBL/GenBank/DDBJ whole genome shotgun (WGS) entry which is preliminary data.</text>
</comment>
<feature type="compositionally biased region" description="Low complexity" evidence="7">
    <location>
        <begin position="320"/>
        <end position="337"/>
    </location>
</feature>
<gene>
    <name evidence="9" type="ORF">IAC53_05165</name>
</gene>
<evidence type="ECO:0000313" key="9">
    <source>
        <dbReference type="EMBL" id="HIU35981.1"/>
    </source>
</evidence>
<evidence type="ECO:0000256" key="5">
    <source>
        <dbReference type="ARBA" id="ARBA00022989"/>
    </source>
</evidence>
<feature type="compositionally biased region" description="Basic and acidic residues" evidence="7">
    <location>
        <begin position="276"/>
        <end position="286"/>
    </location>
</feature>
<evidence type="ECO:0000256" key="3">
    <source>
        <dbReference type="ARBA" id="ARBA00022692"/>
    </source>
</evidence>
<keyword evidence="4" id="KW-1278">Translocase</keyword>
<evidence type="ECO:0000256" key="8">
    <source>
        <dbReference type="SAM" id="Phobius"/>
    </source>
</evidence>
<sequence length="358" mass="38429">MREGFKTFFRSLSAGLTMQNPVLFEAIGLAPVAAMAVSLKSAIILAVVSCVELLFIELFACLALKRVKSHFRVLLYAVLGVLLNIPVFLLFERIAPNETQNAGIFVPLLAVNSLIVLHCERFAVKNTLAATAADAVSAGVGYAAVSLLVGVLREVLGSGTLYSRDLGLPVQLPGFLYPFGGLLLLGFLAAAVQACARSRKPDEPVEQAFDMREVSESHVGSLRSLLHTEFDPYGEADAAQPPQADKEKREKRPPRADRTKRKKPAKKAQKPARSAKPPEDAGERALRRAARAAQADYAAEFDEILSELDRYRETYEKAPSETAAEPDAPETAAEPGAQATGDAPEAADGSKEKGGDEA</sequence>
<comment type="subcellular location">
    <subcellularLocation>
        <location evidence="1">Endomembrane system</location>
        <topology evidence="1">Multi-pass membrane protein</topology>
    </subcellularLocation>
</comment>
<proteinExistence type="predicted"/>
<feature type="compositionally biased region" description="Basic and acidic residues" evidence="7">
    <location>
        <begin position="244"/>
        <end position="257"/>
    </location>
</feature>
<feature type="transmembrane region" description="Helical" evidence="8">
    <location>
        <begin position="73"/>
        <end position="91"/>
    </location>
</feature>
<evidence type="ECO:0000256" key="4">
    <source>
        <dbReference type="ARBA" id="ARBA00022967"/>
    </source>
</evidence>
<keyword evidence="6 8" id="KW-0472">Membrane</keyword>
<organism evidence="9 10">
    <name type="scientific">Candidatus Fimenecus excrementigallinarum</name>
    <dbReference type="NCBI Taxonomy" id="2840816"/>
    <lineage>
        <taxon>Bacteria</taxon>
        <taxon>Bacillati</taxon>
        <taxon>Bacillota</taxon>
        <taxon>Clostridia</taxon>
        <taxon>Candidatus Fimenecus</taxon>
    </lineage>
</organism>
<protein>
    <recommendedName>
        <fullName evidence="11">Electron transport complex subunit RsxE</fullName>
    </recommendedName>
</protein>
<reference evidence="9" key="1">
    <citation type="submission" date="2020-10" db="EMBL/GenBank/DDBJ databases">
        <authorList>
            <person name="Gilroy R."/>
        </authorList>
    </citation>
    <scope>NUCLEOTIDE SEQUENCE</scope>
    <source>
        <strain evidence="9">ChiGjej1B1-19959</strain>
    </source>
</reference>
<feature type="transmembrane region" description="Helical" evidence="8">
    <location>
        <begin position="172"/>
        <end position="192"/>
    </location>
</feature>
<feature type="region of interest" description="Disordered" evidence="7">
    <location>
        <begin position="312"/>
        <end position="358"/>
    </location>
</feature>
<evidence type="ECO:0000256" key="2">
    <source>
        <dbReference type="ARBA" id="ARBA00022448"/>
    </source>
</evidence>
<keyword evidence="5 8" id="KW-1133">Transmembrane helix</keyword>
<evidence type="ECO:0000313" key="10">
    <source>
        <dbReference type="Proteomes" id="UP000824071"/>
    </source>
</evidence>
<feature type="region of interest" description="Disordered" evidence="7">
    <location>
        <begin position="233"/>
        <end position="295"/>
    </location>
</feature>
<dbReference type="GO" id="GO:0012505">
    <property type="term" value="C:endomembrane system"/>
    <property type="evidence" value="ECO:0007669"/>
    <property type="project" value="UniProtKB-SubCell"/>
</dbReference>
<dbReference type="PANTHER" id="PTHR30586">
    <property type="entry name" value="ELECTRON TRANSPORT COMPLEX PROTEIN RNFE"/>
    <property type="match status" value="1"/>
</dbReference>
<feature type="transmembrane region" description="Helical" evidence="8">
    <location>
        <begin position="43"/>
        <end position="64"/>
    </location>
</feature>
<evidence type="ECO:0000256" key="1">
    <source>
        <dbReference type="ARBA" id="ARBA00004127"/>
    </source>
</evidence>
<accession>A0A9D1LEM0</accession>
<evidence type="ECO:0000256" key="7">
    <source>
        <dbReference type="SAM" id="MobiDB-lite"/>
    </source>
</evidence>
<feature type="transmembrane region" description="Helical" evidence="8">
    <location>
        <begin position="103"/>
        <end position="119"/>
    </location>
</feature>
<feature type="transmembrane region" description="Helical" evidence="8">
    <location>
        <begin position="131"/>
        <end position="152"/>
    </location>
</feature>
<evidence type="ECO:0008006" key="11">
    <source>
        <dbReference type="Google" id="ProtNLM"/>
    </source>
</evidence>
<dbReference type="PANTHER" id="PTHR30586:SF0">
    <property type="entry name" value="ION-TRANSLOCATING OXIDOREDUCTASE COMPLEX SUBUNIT E"/>
    <property type="match status" value="1"/>
</dbReference>